<evidence type="ECO:0000256" key="1">
    <source>
        <dbReference type="ARBA" id="ARBA00022679"/>
    </source>
</evidence>
<dbReference type="InterPro" id="IPR002123">
    <property type="entry name" value="Plipid/glycerol_acylTrfase"/>
</dbReference>
<evidence type="ECO:0000256" key="3">
    <source>
        <dbReference type="SAM" id="MobiDB-lite"/>
    </source>
</evidence>
<feature type="domain" description="Phospholipid/glycerol acyltransferase" evidence="4">
    <location>
        <begin position="72"/>
        <end position="184"/>
    </location>
</feature>
<dbReference type="SUPFAM" id="SSF69593">
    <property type="entry name" value="Glycerol-3-phosphate (1)-acyltransferase"/>
    <property type="match status" value="1"/>
</dbReference>
<dbReference type="GO" id="GO:0003841">
    <property type="term" value="F:1-acylglycerol-3-phosphate O-acyltransferase activity"/>
    <property type="evidence" value="ECO:0007669"/>
    <property type="project" value="TreeGrafter"/>
</dbReference>
<evidence type="ECO:0000259" key="4">
    <source>
        <dbReference type="SMART" id="SM00563"/>
    </source>
</evidence>
<dbReference type="AlphaFoldDB" id="A0A6J7E622"/>
<dbReference type="CDD" id="cd07989">
    <property type="entry name" value="LPLAT_AGPAT-like"/>
    <property type="match status" value="1"/>
</dbReference>
<feature type="region of interest" description="Disordered" evidence="3">
    <location>
        <begin position="243"/>
        <end position="265"/>
    </location>
</feature>
<organism evidence="5">
    <name type="scientific">freshwater metagenome</name>
    <dbReference type="NCBI Taxonomy" id="449393"/>
    <lineage>
        <taxon>unclassified sequences</taxon>
        <taxon>metagenomes</taxon>
        <taxon>ecological metagenomes</taxon>
    </lineage>
</organism>
<name>A0A6J7E622_9ZZZZ</name>
<feature type="compositionally biased region" description="Polar residues" evidence="3">
    <location>
        <begin position="256"/>
        <end position="265"/>
    </location>
</feature>
<dbReference type="GO" id="GO:0006654">
    <property type="term" value="P:phosphatidic acid biosynthetic process"/>
    <property type="evidence" value="ECO:0007669"/>
    <property type="project" value="TreeGrafter"/>
</dbReference>
<reference evidence="5" key="1">
    <citation type="submission" date="2020-05" db="EMBL/GenBank/DDBJ databases">
        <authorList>
            <person name="Chiriac C."/>
            <person name="Salcher M."/>
            <person name="Ghai R."/>
            <person name="Kavagutti S V."/>
        </authorList>
    </citation>
    <scope>NUCLEOTIDE SEQUENCE</scope>
</reference>
<dbReference type="PANTHER" id="PTHR10434:SF11">
    <property type="entry name" value="1-ACYL-SN-GLYCEROL-3-PHOSPHATE ACYLTRANSFERASE"/>
    <property type="match status" value="1"/>
</dbReference>
<sequence>MSGSPEESPKAIKAQVYRDERPAEAFASYHERSRNKKPNFVYEVVRIVTSLLGWIVYRAKSISPDKVPDGPVILAPNHFSNLDHFFAGMAMRRHVRFMAKSQLFKPPMSWIYTHGGVFPVRRGVGDEEVFITAKKILADGGCVLMYCEGGRSRTGGISDTAKHGIGRLSLETGVPIVPIAIHGSSNVRHWRRLVLPKVTVRYGDAIRWAKRADSTREDQQAVADQILGRIKSLYTELDAKGRREVAQADRAKRQPASRNEQPASS</sequence>
<protein>
    <submittedName>
        <fullName evidence="5">Unannotated protein</fullName>
    </submittedName>
</protein>
<gene>
    <name evidence="5" type="ORF">UFOPK3444_01035</name>
</gene>
<dbReference type="Pfam" id="PF01553">
    <property type="entry name" value="Acyltransferase"/>
    <property type="match status" value="1"/>
</dbReference>
<evidence type="ECO:0000313" key="5">
    <source>
        <dbReference type="EMBL" id="CAB4876264.1"/>
    </source>
</evidence>
<dbReference type="EMBL" id="CAFBLU010000015">
    <property type="protein sequence ID" value="CAB4876264.1"/>
    <property type="molecule type" value="Genomic_DNA"/>
</dbReference>
<keyword evidence="2" id="KW-0012">Acyltransferase</keyword>
<keyword evidence="1" id="KW-0808">Transferase</keyword>
<dbReference type="SMART" id="SM00563">
    <property type="entry name" value="PlsC"/>
    <property type="match status" value="1"/>
</dbReference>
<dbReference type="GO" id="GO:0005886">
    <property type="term" value="C:plasma membrane"/>
    <property type="evidence" value="ECO:0007669"/>
    <property type="project" value="TreeGrafter"/>
</dbReference>
<accession>A0A6J7E622</accession>
<proteinExistence type="predicted"/>
<feature type="compositionally biased region" description="Basic and acidic residues" evidence="3">
    <location>
        <begin position="243"/>
        <end position="252"/>
    </location>
</feature>
<evidence type="ECO:0000256" key="2">
    <source>
        <dbReference type="ARBA" id="ARBA00023315"/>
    </source>
</evidence>
<dbReference type="PANTHER" id="PTHR10434">
    <property type="entry name" value="1-ACYL-SN-GLYCEROL-3-PHOSPHATE ACYLTRANSFERASE"/>
    <property type="match status" value="1"/>
</dbReference>